<proteinExistence type="predicted"/>
<dbReference type="GO" id="GO:0016787">
    <property type="term" value="F:hydrolase activity"/>
    <property type="evidence" value="ECO:0007669"/>
    <property type="project" value="UniProtKB-KW"/>
</dbReference>
<evidence type="ECO:0000256" key="4">
    <source>
        <dbReference type="ARBA" id="ARBA00022840"/>
    </source>
</evidence>
<gene>
    <name evidence="5" type="ORF">PFICI_08280</name>
</gene>
<dbReference type="GO" id="GO:0005524">
    <property type="term" value="F:ATP binding"/>
    <property type="evidence" value="ECO:0007669"/>
    <property type="project" value="UniProtKB-KW"/>
</dbReference>
<evidence type="ECO:0000256" key="1">
    <source>
        <dbReference type="ARBA" id="ARBA00022741"/>
    </source>
</evidence>
<dbReference type="PANTHER" id="PTHR18934:SF99">
    <property type="entry name" value="ATP-DEPENDENT RNA HELICASE DHX37-RELATED"/>
    <property type="match status" value="1"/>
</dbReference>
<evidence type="ECO:0000256" key="2">
    <source>
        <dbReference type="ARBA" id="ARBA00022801"/>
    </source>
</evidence>
<dbReference type="RefSeq" id="XP_007835052.1">
    <property type="nucleotide sequence ID" value="XM_007836861.1"/>
</dbReference>
<evidence type="ECO:0000313" key="6">
    <source>
        <dbReference type="Proteomes" id="UP000030651"/>
    </source>
</evidence>
<dbReference type="STRING" id="1229662.W3X6G5"/>
<keyword evidence="6" id="KW-1185">Reference proteome</keyword>
<dbReference type="GO" id="GO:0003723">
    <property type="term" value="F:RNA binding"/>
    <property type="evidence" value="ECO:0007669"/>
    <property type="project" value="TreeGrafter"/>
</dbReference>
<dbReference type="OrthoDB" id="4778416at2759"/>
<sequence length="177" mass="19621">MAAQIPLEPINCRLLEAAGKLGCLEAMTVIAAASQLPHPLSQHPLDVTDAATLIGRSQFAHPFSDHITMMNVAYAYAHIIKEEEMDPAQWCHDHFLSQSSLDHLWSMQSRLRQKVNMRWPNRLGVSDVRDPNYELTIRKALAVGLATQSAVLKKGTDTHITVNYNHSGLINADSAVM</sequence>
<evidence type="ECO:0000256" key="3">
    <source>
        <dbReference type="ARBA" id="ARBA00022806"/>
    </source>
</evidence>
<name>W3X6G5_PESFW</name>
<keyword evidence="1" id="KW-0547">Nucleotide-binding</keyword>
<dbReference type="eggNOG" id="KOG0925">
    <property type="taxonomic scope" value="Eukaryota"/>
</dbReference>
<dbReference type="GO" id="GO:0004386">
    <property type="term" value="F:helicase activity"/>
    <property type="evidence" value="ECO:0007669"/>
    <property type="project" value="UniProtKB-KW"/>
</dbReference>
<dbReference type="GeneID" id="19273293"/>
<keyword evidence="3" id="KW-0347">Helicase</keyword>
<evidence type="ECO:0000313" key="5">
    <source>
        <dbReference type="EMBL" id="ETS80751.1"/>
    </source>
</evidence>
<protein>
    <recommendedName>
        <fullName evidence="7">Helicase-associated domain-containing protein</fullName>
    </recommendedName>
</protein>
<dbReference type="Proteomes" id="UP000030651">
    <property type="component" value="Unassembled WGS sequence"/>
</dbReference>
<dbReference type="HOGENOM" id="CLU_1518413_0_0_1"/>
<organism evidence="5 6">
    <name type="scientific">Pestalotiopsis fici (strain W106-1 / CGMCC3.15140)</name>
    <dbReference type="NCBI Taxonomy" id="1229662"/>
    <lineage>
        <taxon>Eukaryota</taxon>
        <taxon>Fungi</taxon>
        <taxon>Dikarya</taxon>
        <taxon>Ascomycota</taxon>
        <taxon>Pezizomycotina</taxon>
        <taxon>Sordariomycetes</taxon>
        <taxon>Xylariomycetidae</taxon>
        <taxon>Amphisphaeriales</taxon>
        <taxon>Sporocadaceae</taxon>
        <taxon>Pestalotiopsis</taxon>
    </lineage>
</organism>
<dbReference type="EMBL" id="KI912113">
    <property type="protein sequence ID" value="ETS80751.1"/>
    <property type="molecule type" value="Genomic_DNA"/>
</dbReference>
<dbReference type="KEGG" id="pfy:PFICI_08280"/>
<dbReference type="InParanoid" id="W3X6G5"/>
<accession>W3X6G5</accession>
<reference evidence="6" key="1">
    <citation type="journal article" date="2015" name="BMC Genomics">
        <title>Genomic and transcriptomic analysis of the endophytic fungus Pestalotiopsis fici reveals its lifestyle and high potential for synthesis of natural products.</title>
        <authorList>
            <person name="Wang X."/>
            <person name="Zhang X."/>
            <person name="Liu L."/>
            <person name="Xiang M."/>
            <person name="Wang W."/>
            <person name="Sun X."/>
            <person name="Che Y."/>
            <person name="Guo L."/>
            <person name="Liu G."/>
            <person name="Guo L."/>
            <person name="Wang C."/>
            <person name="Yin W.B."/>
            <person name="Stadler M."/>
            <person name="Zhang X."/>
            <person name="Liu X."/>
        </authorList>
    </citation>
    <scope>NUCLEOTIDE SEQUENCE [LARGE SCALE GENOMIC DNA]</scope>
    <source>
        <strain evidence="6">W106-1 / CGMCC3.15140</strain>
    </source>
</reference>
<keyword evidence="4" id="KW-0067">ATP-binding</keyword>
<evidence type="ECO:0008006" key="7">
    <source>
        <dbReference type="Google" id="ProtNLM"/>
    </source>
</evidence>
<keyword evidence="2" id="KW-0378">Hydrolase</keyword>
<dbReference type="PANTHER" id="PTHR18934">
    <property type="entry name" value="ATP-DEPENDENT RNA HELICASE"/>
    <property type="match status" value="1"/>
</dbReference>
<dbReference type="AlphaFoldDB" id="W3X6G5"/>